<protein>
    <submittedName>
        <fullName evidence="3">Glycosyl transferase</fullName>
    </submittedName>
</protein>
<dbReference type="InterPro" id="IPR001296">
    <property type="entry name" value="Glyco_trans_1"/>
</dbReference>
<dbReference type="PANTHER" id="PTHR46401">
    <property type="entry name" value="GLYCOSYLTRANSFERASE WBBK-RELATED"/>
    <property type="match status" value="1"/>
</dbReference>
<dbReference type="eggNOG" id="COG0438">
    <property type="taxonomic scope" value="Bacteria"/>
</dbReference>
<gene>
    <name evidence="3" type="ORF">BV98_001738</name>
</gene>
<proteinExistence type="predicted"/>
<dbReference type="Pfam" id="PF00534">
    <property type="entry name" value="Glycos_transf_1"/>
    <property type="match status" value="1"/>
</dbReference>
<dbReference type="RefSeq" id="WP_037464735.1">
    <property type="nucleotide sequence ID" value="NZ_BCZD01000003.1"/>
</dbReference>
<accession>A0A086PAW6</accession>
<dbReference type="GO" id="GO:0016757">
    <property type="term" value="F:glycosyltransferase activity"/>
    <property type="evidence" value="ECO:0007669"/>
    <property type="project" value="InterPro"/>
</dbReference>
<comment type="caution">
    <text evidence="3">The sequence shown here is derived from an EMBL/GenBank/DDBJ whole genome shotgun (WGS) entry which is preliminary data.</text>
</comment>
<keyword evidence="1 3" id="KW-0808">Transferase</keyword>
<organism evidence="3 4">
    <name type="scientific">Sphingobium herbicidovorans (strain ATCC 700291 / DSM 11019 / CCUG 56400 / KCTC 2939 / LMG 18315 / NBRC 16415 / MH)</name>
    <name type="common">Sphingomonas herbicidovorans</name>
    <dbReference type="NCBI Taxonomy" id="1219045"/>
    <lineage>
        <taxon>Bacteria</taxon>
        <taxon>Pseudomonadati</taxon>
        <taxon>Pseudomonadota</taxon>
        <taxon>Alphaproteobacteria</taxon>
        <taxon>Sphingomonadales</taxon>
        <taxon>Sphingomonadaceae</taxon>
        <taxon>Sphingobium</taxon>
    </lineage>
</organism>
<sequence>MALKPFKAPGARLALRSKPARQYFSAAEGRAEVILDISRLLSRSFHAAPTGIDRVEYVYARELLERMPDRLAFAAVHPAGGYYGRLNEAAVRQFLAFTAARWRNSTAKDEAASRAAVIKHLIALRPRPVPRATRPRVYLQVSPHHLDDPDQVGAILRAEGARFVTLVHDVIPLTHPEFARPQGAEEHLRRVRTIDRFAHGIIGNSQATIDALAPHMTRGLEGRQLCVAHFGADPPDLFGGESHAVPTRPYFVYISTIEPRKNHLLLLNVWRRLVERLGDGAPVLVLIGRRGWENENVVDMLERAEILRGHVIEAGSVPDTEMHALVAGARAMLMPSFEEGFGIPVIEALSVGVPVICSDIVAHREVGGAAPDYLDPLDGLGWMRMIDAYRQPDSPERAAQMARIGDWRAPRWSDYFDVITRLLDDVTACAFA</sequence>
<evidence type="ECO:0000259" key="2">
    <source>
        <dbReference type="Pfam" id="PF00534"/>
    </source>
</evidence>
<evidence type="ECO:0000256" key="1">
    <source>
        <dbReference type="ARBA" id="ARBA00022679"/>
    </source>
</evidence>
<dbReference type="Gene3D" id="3.40.50.2000">
    <property type="entry name" value="Glycogen Phosphorylase B"/>
    <property type="match status" value="1"/>
</dbReference>
<keyword evidence="4" id="KW-1185">Reference proteome</keyword>
<reference evidence="3" key="1">
    <citation type="submission" date="2014-08" db="EMBL/GenBank/DDBJ databases">
        <title>Draft genome sequences of Sphingobium herbicidovorans.</title>
        <authorList>
            <person name="Gan H.M."/>
            <person name="Gan H.Y."/>
            <person name="Savka M.A."/>
        </authorList>
    </citation>
    <scope>NUCLEOTIDE SEQUENCE [LARGE SCALE GENOMIC DNA]</scope>
    <source>
        <strain evidence="3">NBRC 16415</strain>
    </source>
</reference>
<dbReference type="AlphaFoldDB" id="A0A086PAW6"/>
<dbReference type="PANTHER" id="PTHR46401:SF2">
    <property type="entry name" value="GLYCOSYLTRANSFERASE WBBK-RELATED"/>
    <property type="match status" value="1"/>
</dbReference>
<dbReference type="Proteomes" id="UP000024284">
    <property type="component" value="Unassembled WGS sequence"/>
</dbReference>
<dbReference type="CDD" id="cd03809">
    <property type="entry name" value="GT4_MtfB-like"/>
    <property type="match status" value="1"/>
</dbReference>
<evidence type="ECO:0000313" key="3">
    <source>
        <dbReference type="EMBL" id="KFG90534.1"/>
    </source>
</evidence>
<dbReference type="SUPFAM" id="SSF53756">
    <property type="entry name" value="UDP-Glycosyltransferase/glycogen phosphorylase"/>
    <property type="match status" value="1"/>
</dbReference>
<feature type="domain" description="Glycosyl transferase family 1" evidence="2">
    <location>
        <begin position="246"/>
        <end position="366"/>
    </location>
</feature>
<name>A0A086PAW6_SPHHM</name>
<dbReference type="STRING" id="76947.GCA_002080435_01249"/>
<dbReference type="OrthoDB" id="9790710at2"/>
<dbReference type="PATRIC" id="fig|1219045.3.peg.1776"/>
<evidence type="ECO:0000313" key="4">
    <source>
        <dbReference type="Proteomes" id="UP000024284"/>
    </source>
</evidence>
<dbReference type="EMBL" id="JFZA02000012">
    <property type="protein sequence ID" value="KFG90534.1"/>
    <property type="molecule type" value="Genomic_DNA"/>
</dbReference>